<evidence type="ECO:0000313" key="3">
    <source>
        <dbReference type="Proteomes" id="UP000186058"/>
    </source>
</evidence>
<accession>A0ABX3EKC2</accession>
<dbReference type="RefSeq" id="WP_074108943.1">
    <property type="nucleotide sequence ID" value="NZ_LVWI01000073.1"/>
</dbReference>
<dbReference type="InterPro" id="IPR035903">
    <property type="entry name" value="HesB-like_dom_sf"/>
</dbReference>
<keyword evidence="3" id="KW-1185">Reference proteome</keyword>
<feature type="domain" description="Core" evidence="1">
    <location>
        <begin position="1"/>
        <end position="101"/>
    </location>
</feature>
<dbReference type="SUPFAM" id="SSF89360">
    <property type="entry name" value="HesB-like domain"/>
    <property type="match status" value="1"/>
</dbReference>
<dbReference type="InterPro" id="IPR000361">
    <property type="entry name" value="ATAP_core_dom"/>
</dbReference>
<gene>
    <name evidence="2" type="ORF">A3844_25325</name>
</gene>
<proteinExistence type="predicted"/>
<dbReference type="Gene3D" id="2.60.300.12">
    <property type="entry name" value="HesB-like domain"/>
    <property type="match status" value="1"/>
</dbReference>
<protein>
    <recommendedName>
        <fullName evidence="1">Core domain-containing protein</fullName>
    </recommendedName>
</protein>
<name>A0ABX3EKC2_9BACL</name>
<reference evidence="2 3" key="1">
    <citation type="submission" date="2016-03" db="EMBL/GenBank/DDBJ databases">
        <authorList>
            <person name="Sant'Anna F.H."/>
            <person name="Ambrosini A."/>
            <person name="Souza R."/>
            <person name="Bach E."/>
            <person name="Fernandes G."/>
            <person name="Balsanelli E."/>
            <person name="Baura V.A."/>
            <person name="Souza E.M."/>
            <person name="Passaglia L."/>
        </authorList>
    </citation>
    <scope>NUCLEOTIDE SEQUENCE [LARGE SCALE GENOMIC DNA]</scope>
    <source>
        <strain evidence="2 3">P26E</strain>
    </source>
</reference>
<comment type="caution">
    <text evidence="2">The sequence shown here is derived from an EMBL/GenBank/DDBJ whole genome shotgun (WGS) entry which is preliminary data.</text>
</comment>
<organism evidence="2 3">
    <name type="scientific">Paenibacillus helianthi</name>
    <dbReference type="NCBI Taxonomy" id="1349432"/>
    <lineage>
        <taxon>Bacteria</taxon>
        <taxon>Bacillati</taxon>
        <taxon>Bacillota</taxon>
        <taxon>Bacilli</taxon>
        <taxon>Bacillales</taxon>
        <taxon>Paenibacillaceae</taxon>
        <taxon>Paenibacillus</taxon>
    </lineage>
</organism>
<dbReference type="Proteomes" id="UP000186058">
    <property type="component" value="Unassembled WGS sequence"/>
</dbReference>
<dbReference type="Pfam" id="PF01521">
    <property type="entry name" value="Fe-S_biosyn"/>
    <property type="match status" value="1"/>
</dbReference>
<sequence length="123" mass="13786">MYIQITPLAERKLLADLKDQPGIFKLFYDTEGCGCDGIHVLLVVNQAEAGDTTIETDNLPFVISRQQEIFYEDSMRLDADERISSFKLDSNSQIYGMNILVRDVRSTGMPLETTGTLCSVTTK</sequence>
<evidence type="ECO:0000259" key="1">
    <source>
        <dbReference type="Pfam" id="PF01521"/>
    </source>
</evidence>
<evidence type="ECO:0000313" key="2">
    <source>
        <dbReference type="EMBL" id="OKP81777.1"/>
    </source>
</evidence>
<dbReference type="EMBL" id="LVWI01000073">
    <property type="protein sequence ID" value="OKP81777.1"/>
    <property type="molecule type" value="Genomic_DNA"/>
</dbReference>